<dbReference type="AlphaFoldDB" id="A0A0D0D4E3"/>
<dbReference type="EMBL" id="KN826585">
    <property type="protein sequence ID" value="KIK78451.1"/>
    <property type="molecule type" value="Genomic_DNA"/>
</dbReference>
<sequence>MLLRTTVAPKVNHRWPTTTMRGDNLDIRIRSAVTRYSHLEWSTPIHPWHSSPLNKGGKSDAAESRVCTKGRRTAAVLPECNKPKF</sequence>
<protein>
    <submittedName>
        <fullName evidence="2">Uncharacterized protein</fullName>
    </submittedName>
</protein>
<evidence type="ECO:0000256" key="1">
    <source>
        <dbReference type="SAM" id="MobiDB-lite"/>
    </source>
</evidence>
<name>A0A0D0D4E3_9AGAM</name>
<dbReference type="HOGENOM" id="CLU_2513292_0_0_1"/>
<reference evidence="3" key="2">
    <citation type="submission" date="2015-01" db="EMBL/GenBank/DDBJ databases">
        <title>Evolutionary Origins and Diversification of the Mycorrhizal Mutualists.</title>
        <authorList>
            <consortium name="DOE Joint Genome Institute"/>
            <consortium name="Mycorrhizal Genomics Consortium"/>
            <person name="Kohler A."/>
            <person name="Kuo A."/>
            <person name="Nagy L.G."/>
            <person name="Floudas D."/>
            <person name="Copeland A."/>
            <person name="Barry K.W."/>
            <person name="Cichocki N."/>
            <person name="Veneault-Fourrey C."/>
            <person name="LaButti K."/>
            <person name="Lindquist E.A."/>
            <person name="Lipzen A."/>
            <person name="Lundell T."/>
            <person name="Morin E."/>
            <person name="Murat C."/>
            <person name="Riley R."/>
            <person name="Ohm R."/>
            <person name="Sun H."/>
            <person name="Tunlid A."/>
            <person name="Henrissat B."/>
            <person name="Grigoriev I.V."/>
            <person name="Hibbett D.S."/>
            <person name="Martin F."/>
        </authorList>
    </citation>
    <scope>NUCLEOTIDE SEQUENCE [LARGE SCALE GENOMIC DNA]</scope>
    <source>
        <strain evidence="3">Ve08.2h10</strain>
    </source>
</reference>
<evidence type="ECO:0000313" key="3">
    <source>
        <dbReference type="Proteomes" id="UP000054538"/>
    </source>
</evidence>
<evidence type="ECO:0000313" key="2">
    <source>
        <dbReference type="EMBL" id="KIK78451.1"/>
    </source>
</evidence>
<reference evidence="2 3" key="1">
    <citation type="submission" date="2014-04" db="EMBL/GenBank/DDBJ databases">
        <authorList>
            <consortium name="DOE Joint Genome Institute"/>
            <person name="Kuo A."/>
            <person name="Kohler A."/>
            <person name="Jargeat P."/>
            <person name="Nagy L.G."/>
            <person name="Floudas D."/>
            <person name="Copeland A."/>
            <person name="Barry K.W."/>
            <person name="Cichocki N."/>
            <person name="Veneault-Fourrey C."/>
            <person name="LaButti K."/>
            <person name="Lindquist E.A."/>
            <person name="Lipzen A."/>
            <person name="Lundell T."/>
            <person name="Morin E."/>
            <person name="Murat C."/>
            <person name="Sun H."/>
            <person name="Tunlid A."/>
            <person name="Henrissat B."/>
            <person name="Grigoriev I.V."/>
            <person name="Hibbett D.S."/>
            <person name="Martin F."/>
            <person name="Nordberg H.P."/>
            <person name="Cantor M.N."/>
            <person name="Hua S.X."/>
        </authorList>
    </citation>
    <scope>NUCLEOTIDE SEQUENCE [LARGE SCALE GENOMIC DNA]</scope>
    <source>
        <strain evidence="2 3">Ve08.2h10</strain>
    </source>
</reference>
<feature type="region of interest" description="Disordered" evidence="1">
    <location>
        <begin position="47"/>
        <end position="66"/>
    </location>
</feature>
<proteinExistence type="predicted"/>
<gene>
    <name evidence="2" type="ORF">PAXRUDRAFT_325339</name>
</gene>
<keyword evidence="3" id="KW-1185">Reference proteome</keyword>
<accession>A0A0D0D4E3</accession>
<organism evidence="2 3">
    <name type="scientific">Paxillus rubicundulus Ve08.2h10</name>
    <dbReference type="NCBI Taxonomy" id="930991"/>
    <lineage>
        <taxon>Eukaryota</taxon>
        <taxon>Fungi</taxon>
        <taxon>Dikarya</taxon>
        <taxon>Basidiomycota</taxon>
        <taxon>Agaricomycotina</taxon>
        <taxon>Agaricomycetes</taxon>
        <taxon>Agaricomycetidae</taxon>
        <taxon>Boletales</taxon>
        <taxon>Paxilineae</taxon>
        <taxon>Paxillaceae</taxon>
        <taxon>Paxillus</taxon>
    </lineage>
</organism>
<dbReference type="Proteomes" id="UP000054538">
    <property type="component" value="Unassembled WGS sequence"/>
</dbReference>
<dbReference type="InParanoid" id="A0A0D0D4E3"/>